<reference evidence="1 2" key="1">
    <citation type="submission" date="2023-01" db="EMBL/GenBank/DDBJ databases">
        <authorList>
            <person name="Whitehead M."/>
        </authorList>
    </citation>
    <scope>NUCLEOTIDE SEQUENCE [LARGE SCALE GENOMIC DNA]</scope>
</reference>
<evidence type="ECO:0000313" key="2">
    <source>
        <dbReference type="Proteomes" id="UP001160148"/>
    </source>
</evidence>
<name>A0AAV0VMW8_9HEMI</name>
<evidence type="ECO:0000313" key="1">
    <source>
        <dbReference type="EMBL" id="CAI6345593.1"/>
    </source>
</evidence>
<keyword evidence="2" id="KW-1185">Reference proteome</keyword>
<dbReference type="Proteomes" id="UP001160148">
    <property type="component" value="Unassembled WGS sequence"/>
</dbReference>
<protein>
    <submittedName>
        <fullName evidence="1">Uncharacterized protein</fullName>
    </submittedName>
</protein>
<organism evidence="1 2">
    <name type="scientific">Macrosiphum euphorbiae</name>
    <name type="common">potato aphid</name>
    <dbReference type="NCBI Taxonomy" id="13131"/>
    <lineage>
        <taxon>Eukaryota</taxon>
        <taxon>Metazoa</taxon>
        <taxon>Ecdysozoa</taxon>
        <taxon>Arthropoda</taxon>
        <taxon>Hexapoda</taxon>
        <taxon>Insecta</taxon>
        <taxon>Pterygota</taxon>
        <taxon>Neoptera</taxon>
        <taxon>Paraneoptera</taxon>
        <taxon>Hemiptera</taxon>
        <taxon>Sternorrhyncha</taxon>
        <taxon>Aphidomorpha</taxon>
        <taxon>Aphidoidea</taxon>
        <taxon>Aphididae</taxon>
        <taxon>Macrosiphini</taxon>
        <taxon>Macrosiphum</taxon>
    </lineage>
</organism>
<accession>A0AAV0VMW8</accession>
<proteinExistence type="predicted"/>
<comment type="caution">
    <text evidence="1">The sequence shown here is derived from an EMBL/GenBank/DDBJ whole genome shotgun (WGS) entry which is preliminary data.</text>
</comment>
<gene>
    <name evidence="1" type="ORF">MEUPH1_LOCUS2588</name>
</gene>
<dbReference type="EMBL" id="CARXXK010000001">
    <property type="protein sequence ID" value="CAI6345593.1"/>
    <property type="molecule type" value="Genomic_DNA"/>
</dbReference>
<dbReference type="AlphaFoldDB" id="A0AAV0VMW8"/>
<sequence>MGDCCEWRNGGRKREKLATTIKSSGPEKVAGETTCGGGSVGVGGWRRGRHSSALDPNHGACVWPANKSLSPW</sequence>